<comment type="caution">
    <text evidence="2">The sequence shown here is derived from an EMBL/GenBank/DDBJ whole genome shotgun (WGS) entry which is preliminary data.</text>
</comment>
<evidence type="ECO:0000259" key="1">
    <source>
        <dbReference type="Pfam" id="PF19763"/>
    </source>
</evidence>
<dbReference type="Proteomes" id="UP001207408">
    <property type="component" value="Unassembled WGS sequence"/>
</dbReference>
<sequence length="249" mass="28972">MNSAINIVVLLFLIVTTSCNINTKTIRIYNNTLRSYIIYEDNFYNDLENWSIEQKPGGTVSIINKKLDINDADGCTVWFNKKLCAPLIIEYDAVVIDDGGINDRVSDLNCFWMANDIHEPEDFFKRSATRGGIFQNYHDMQLYYVGLGGHNNTKTRFRRYAGKGERPCLPEHDLNDSIYLITPNIKNKIRLVVYKKHIQYYRNDQLIYDVIDENPYTEGYFGIRTYKNHMTVDNFKVYGLVDNSNQGLK</sequence>
<protein>
    <submittedName>
        <fullName evidence="2">DUF6250 domain-containing protein</fullName>
    </submittedName>
</protein>
<name>A0AAE3MFI6_9BACT</name>
<proteinExistence type="predicted"/>
<feature type="domain" description="DUF6250" evidence="1">
    <location>
        <begin position="69"/>
        <end position="235"/>
    </location>
</feature>
<evidence type="ECO:0000313" key="2">
    <source>
        <dbReference type="EMBL" id="MCW3806652.1"/>
    </source>
</evidence>
<keyword evidence="3" id="KW-1185">Reference proteome</keyword>
<gene>
    <name evidence="2" type="ORF">OM074_13530</name>
</gene>
<dbReference type="InterPro" id="IPR046217">
    <property type="entry name" value="DUF6250"/>
</dbReference>
<organism evidence="2 3">
    <name type="scientific">Plebeiibacterium marinum</name>
    <dbReference type="NCBI Taxonomy" id="2992111"/>
    <lineage>
        <taxon>Bacteria</taxon>
        <taxon>Pseudomonadati</taxon>
        <taxon>Bacteroidota</taxon>
        <taxon>Bacteroidia</taxon>
        <taxon>Marinilabiliales</taxon>
        <taxon>Marinilabiliaceae</taxon>
        <taxon>Plebeiibacterium</taxon>
    </lineage>
</organism>
<dbReference type="Gene3D" id="2.60.120.200">
    <property type="match status" value="1"/>
</dbReference>
<dbReference type="Pfam" id="PF19763">
    <property type="entry name" value="DUF6250"/>
    <property type="match status" value="1"/>
</dbReference>
<evidence type="ECO:0000313" key="3">
    <source>
        <dbReference type="Proteomes" id="UP001207408"/>
    </source>
</evidence>
<accession>A0AAE3MFI6</accession>
<dbReference type="EMBL" id="JAPDPI010000027">
    <property type="protein sequence ID" value="MCW3806652.1"/>
    <property type="molecule type" value="Genomic_DNA"/>
</dbReference>
<dbReference type="AlphaFoldDB" id="A0AAE3MFI6"/>
<reference evidence="2" key="1">
    <citation type="submission" date="2022-10" db="EMBL/GenBank/DDBJ databases">
        <authorList>
            <person name="Yu W.X."/>
        </authorList>
    </citation>
    <scope>NUCLEOTIDE SEQUENCE</scope>
    <source>
        <strain evidence="2">D04</strain>
    </source>
</reference>
<dbReference type="RefSeq" id="WP_301200283.1">
    <property type="nucleotide sequence ID" value="NZ_JAPDPI010000027.1"/>
</dbReference>